<evidence type="ECO:0000256" key="1">
    <source>
        <dbReference type="SAM" id="MobiDB-lite"/>
    </source>
</evidence>
<accession>A0A0B7MU11</accession>
<protein>
    <submittedName>
        <fullName evidence="2">Uncharacterized protein</fullName>
    </submittedName>
</protein>
<feature type="compositionally biased region" description="Acidic residues" evidence="1">
    <location>
        <begin position="243"/>
        <end position="255"/>
    </location>
</feature>
<gene>
    <name evidence="2" type="primary">PARPA_03015.1 scaffold 6049</name>
</gene>
<reference evidence="2 3" key="1">
    <citation type="submission" date="2014-09" db="EMBL/GenBank/DDBJ databases">
        <authorList>
            <person name="Ellenberger Sabrina"/>
        </authorList>
    </citation>
    <scope>NUCLEOTIDE SEQUENCE [LARGE SCALE GENOMIC DNA]</scope>
    <source>
        <strain evidence="2 3">CBS 412.66</strain>
    </source>
</reference>
<dbReference type="EMBL" id="LN721642">
    <property type="protein sequence ID" value="CEP09516.1"/>
    <property type="molecule type" value="Genomic_DNA"/>
</dbReference>
<feature type="compositionally biased region" description="Basic residues" evidence="1">
    <location>
        <begin position="384"/>
        <end position="409"/>
    </location>
</feature>
<proteinExistence type="predicted"/>
<organism evidence="2 3">
    <name type="scientific">Parasitella parasitica</name>
    <dbReference type="NCBI Taxonomy" id="35722"/>
    <lineage>
        <taxon>Eukaryota</taxon>
        <taxon>Fungi</taxon>
        <taxon>Fungi incertae sedis</taxon>
        <taxon>Mucoromycota</taxon>
        <taxon>Mucoromycotina</taxon>
        <taxon>Mucoromycetes</taxon>
        <taxon>Mucorales</taxon>
        <taxon>Mucorineae</taxon>
        <taxon>Mucoraceae</taxon>
        <taxon>Parasitella</taxon>
    </lineage>
</organism>
<sequence length="409" mass="46234">MPSTRKRLERENWVRLFPIQNNITYIVDEDEDGIIHRCSQCSWELTEENYCVRCEIQYSGALPIRGNHEGGRSDIDSDIDEPESNLEGFVVSDDEVEYDSDQLSSAARHHYISGSIALDDSDIESVTGTHSTAAISTSQDTIEISDEENDTPFGSRASRKRRIQLISDDETDDDAVLFENDIEEDISDDDGSDKVDSDEGNNQRNIYDTESNEDEHEITRKPQRINTKGHRYSFDPYNISDMESNDEVEDEEFPEDPFPRPSSYRFIDNSAVEDSEEEDDEEIKRKPHKIDPITDSINRARHEMVSKNTHVHKAEDVDSDRSDSDDSEAPDYVFLSSPLKSNASSSTEKPALANTASTAPTQPQTREQASSSTTAAIDTSQASKGKRKKAKKNKNNKSKRGKKKHKTHE</sequence>
<feature type="compositionally biased region" description="Acidic residues" evidence="1">
    <location>
        <begin position="271"/>
        <end position="281"/>
    </location>
</feature>
<dbReference type="OrthoDB" id="2271173at2759"/>
<feature type="compositionally biased region" description="Basic and acidic residues" evidence="1">
    <location>
        <begin position="312"/>
        <end position="324"/>
    </location>
</feature>
<evidence type="ECO:0000313" key="2">
    <source>
        <dbReference type="EMBL" id="CEP09516.1"/>
    </source>
</evidence>
<feature type="compositionally biased region" description="Basic residues" evidence="1">
    <location>
        <begin position="221"/>
        <end position="231"/>
    </location>
</feature>
<feature type="compositionally biased region" description="Acidic residues" evidence="1">
    <location>
        <begin position="182"/>
        <end position="191"/>
    </location>
</feature>
<feature type="compositionally biased region" description="Polar residues" evidence="1">
    <location>
        <begin position="354"/>
        <end position="368"/>
    </location>
</feature>
<name>A0A0B7MU11_9FUNG</name>
<feature type="region of interest" description="Disordered" evidence="1">
    <location>
        <begin position="182"/>
        <end position="409"/>
    </location>
</feature>
<feature type="compositionally biased region" description="Low complexity" evidence="1">
    <location>
        <begin position="336"/>
        <end position="346"/>
    </location>
</feature>
<evidence type="ECO:0000313" key="3">
    <source>
        <dbReference type="Proteomes" id="UP000054107"/>
    </source>
</evidence>
<keyword evidence="3" id="KW-1185">Reference proteome</keyword>
<dbReference type="AlphaFoldDB" id="A0A0B7MU11"/>
<feature type="compositionally biased region" description="Low complexity" evidence="1">
    <location>
        <begin position="369"/>
        <end position="383"/>
    </location>
</feature>
<dbReference type="STRING" id="35722.A0A0B7MU11"/>
<dbReference type="Proteomes" id="UP000054107">
    <property type="component" value="Unassembled WGS sequence"/>
</dbReference>
<feature type="region of interest" description="Disordered" evidence="1">
    <location>
        <begin position="137"/>
        <end position="157"/>
    </location>
</feature>